<reference evidence="2 3" key="1">
    <citation type="submission" date="2016-08" db="EMBL/GenBank/DDBJ databases">
        <title>The complete genome of Streptomyces subrutilus 10-1-1.</title>
        <authorList>
            <person name="Chen X."/>
        </authorList>
    </citation>
    <scope>NUCLEOTIDE SEQUENCE [LARGE SCALE GENOMIC DNA]</scope>
    <source>
        <strain evidence="2 3">10-1-1</strain>
    </source>
</reference>
<dbReference type="STRING" id="36818.BGK67_26115"/>
<dbReference type="PANTHER" id="PTHR42815">
    <property type="entry name" value="FAD-BINDING, PUTATIVE (AFU_ORTHOLOGUE AFUA_6G07600)-RELATED"/>
    <property type="match status" value="1"/>
</dbReference>
<dbReference type="SUPFAM" id="SSF50475">
    <property type="entry name" value="FMN-binding split barrel"/>
    <property type="match status" value="1"/>
</dbReference>
<dbReference type="Proteomes" id="UP000095705">
    <property type="component" value="Unassembled WGS sequence"/>
</dbReference>
<keyword evidence="3" id="KW-1185">Reference proteome</keyword>
<accession>A0A1E5Q2R4</accession>
<proteinExistence type="predicted"/>
<dbReference type="PANTHER" id="PTHR42815:SF2">
    <property type="entry name" value="FAD-BINDING, PUTATIVE (AFU_ORTHOLOGUE AFUA_6G07600)-RELATED"/>
    <property type="match status" value="1"/>
</dbReference>
<dbReference type="InterPro" id="IPR024029">
    <property type="entry name" value="Pyridox_Oxase_FMN-dep"/>
</dbReference>
<dbReference type="InterPro" id="IPR011576">
    <property type="entry name" value="Pyridox_Oxase_N"/>
</dbReference>
<sequence>MTTTTTPQSGGRIFDVLKAGAIQSTAQLRELYEEPSELVRRKAVDRIHEAARAVIGSSSLVFIASAGAAGHCDVTPPGGPPGFVSVLDEFTLAVPDATGNKRLDSSHNIVETGRAGLIFVIPGRATTLRVNGRACVCADPGLLERLTPVGKPPRTAIVVEVEEVYQHCPKAFLRGSAWKPEQWLAEDAVPSSAEVTRSHLGLPDAAIEQIRRSERESLLYRYE</sequence>
<comment type="caution">
    <text evidence="2">The sequence shown here is derived from an EMBL/GenBank/DDBJ whole genome shotgun (WGS) entry which is preliminary data.</text>
</comment>
<dbReference type="Pfam" id="PF01243">
    <property type="entry name" value="PNPOx_N"/>
    <property type="match status" value="1"/>
</dbReference>
<dbReference type="OrthoDB" id="9790331at2"/>
<protein>
    <submittedName>
        <fullName evidence="2">Pyridoxamine 5'-phosphate oxidase</fullName>
    </submittedName>
</protein>
<organism evidence="2 3">
    <name type="scientific">Streptomyces subrutilus</name>
    <dbReference type="NCBI Taxonomy" id="36818"/>
    <lineage>
        <taxon>Bacteria</taxon>
        <taxon>Bacillati</taxon>
        <taxon>Actinomycetota</taxon>
        <taxon>Actinomycetes</taxon>
        <taxon>Kitasatosporales</taxon>
        <taxon>Streptomycetaceae</taxon>
        <taxon>Streptomyces</taxon>
    </lineage>
</organism>
<evidence type="ECO:0000313" key="3">
    <source>
        <dbReference type="Proteomes" id="UP000095705"/>
    </source>
</evidence>
<name>A0A1E5Q2R4_9ACTN</name>
<dbReference type="AlphaFoldDB" id="A0A1E5Q2R4"/>
<dbReference type="RefSeq" id="WP_069924137.1">
    <property type="nucleotide sequence ID" value="NZ_MEHK01000001.1"/>
</dbReference>
<feature type="domain" description="Pyridoxamine 5'-phosphate oxidase N-terminal" evidence="1">
    <location>
        <begin position="47"/>
        <end position="168"/>
    </location>
</feature>
<gene>
    <name evidence="2" type="ORF">BGK67_26115</name>
</gene>
<evidence type="ECO:0000313" key="2">
    <source>
        <dbReference type="EMBL" id="OEJ35960.1"/>
    </source>
</evidence>
<evidence type="ECO:0000259" key="1">
    <source>
        <dbReference type="Pfam" id="PF01243"/>
    </source>
</evidence>
<dbReference type="Gene3D" id="2.30.110.10">
    <property type="entry name" value="Electron Transport, Fmn-binding Protein, Chain A"/>
    <property type="match status" value="1"/>
</dbReference>
<dbReference type="EMBL" id="MEHK01000001">
    <property type="protein sequence ID" value="OEJ35960.1"/>
    <property type="molecule type" value="Genomic_DNA"/>
</dbReference>
<dbReference type="InterPro" id="IPR012349">
    <property type="entry name" value="Split_barrel_FMN-bd"/>
</dbReference>
<dbReference type="NCBIfam" id="TIGR04025">
    <property type="entry name" value="PPOX_FMN_DR2398"/>
    <property type="match status" value="1"/>
</dbReference>